<gene>
    <name evidence="2" type="ORF">HH303_05130</name>
</gene>
<dbReference type="EMBL" id="JABBNT010000001">
    <property type="protein sequence ID" value="NMM43849.1"/>
    <property type="molecule type" value="Genomic_DNA"/>
</dbReference>
<dbReference type="Pfam" id="PF12974">
    <property type="entry name" value="Phosphonate-bd"/>
    <property type="match status" value="1"/>
</dbReference>
<reference evidence="2 3" key="1">
    <citation type="submission" date="2020-04" db="EMBL/GenBank/DDBJ databases">
        <title>Rhodospirillaceae bacterium KN72 isolated from deep sea.</title>
        <authorList>
            <person name="Zhang D.-C."/>
        </authorList>
    </citation>
    <scope>NUCLEOTIDE SEQUENCE [LARGE SCALE GENOMIC DNA]</scope>
    <source>
        <strain evidence="2 3">KN72</strain>
    </source>
</reference>
<organism evidence="2 3">
    <name type="scientific">Pacificispira spongiicola</name>
    <dbReference type="NCBI Taxonomy" id="2729598"/>
    <lineage>
        <taxon>Bacteria</taxon>
        <taxon>Pseudomonadati</taxon>
        <taxon>Pseudomonadota</taxon>
        <taxon>Alphaproteobacteria</taxon>
        <taxon>Rhodospirillales</taxon>
        <taxon>Rhodospirillaceae</taxon>
        <taxon>Pacificispira</taxon>
    </lineage>
</organism>
<accession>A0A7Y0DYB1</accession>
<dbReference type="AlphaFoldDB" id="A0A7Y0DYB1"/>
<comment type="caution">
    <text evidence="2">The sequence shown here is derived from an EMBL/GenBank/DDBJ whole genome shotgun (WGS) entry which is preliminary data.</text>
</comment>
<dbReference type="RefSeq" id="WP_169624091.1">
    <property type="nucleotide sequence ID" value="NZ_JABBNT010000001.1"/>
</dbReference>
<evidence type="ECO:0000313" key="2">
    <source>
        <dbReference type="EMBL" id="NMM43849.1"/>
    </source>
</evidence>
<sequence length="294" mass="31727">MKKLFAMLAFAVLTATAGASAKADTVKLAVTDLVGLEELQREFGKFVEVLEDATGQEIEFLPVTNRTAAVEALRFGKVDFVLTGPAEYVVMKKRTDAEIVVGFSRPDYFAVLITLADNGYSLPSDLKGQKVAMGSAGSTSKHLGPIQVLADYGLEPLKDVEVIHTKVPVAWEALKRGDVAAMGVNHLKFLALRDKEAEAGGLPPGAFRVIGRGPDLPNDVLMAGKHVDAAIVASFKKAFVERSDDLIAAILTGDDNKKYAGMRFITNIKDSNYNYVRSMYATAGYPEYADFIGN</sequence>
<dbReference type="SUPFAM" id="SSF53850">
    <property type="entry name" value="Periplasmic binding protein-like II"/>
    <property type="match status" value="1"/>
</dbReference>
<evidence type="ECO:0000256" key="1">
    <source>
        <dbReference type="SAM" id="SignalP"/>
    </source>
</evidence>
<dbReference type="PANTHER" id="PTHR35841">
    <property type="entry name" value="PHOSPHONATES-BINDING PERIPLASMIC PROTEIN"/>
    <property type="match status" value="1"/>
</dbReference>
<protein>
    <submittedName>
        <fullName evidence="2">PhnD/SsuA/transferrin family substrate-binding protein</fullName>
    </submittedName>
</protein>
<feature type="signal peptide" evidence="1">
    <location>
        <begin position="1"/>
        <end position="21"/>
    </location>
</feature>
<keyword evidence="3" id="KW-1185">Reference proteome</keyword>
<feature type="chain" id="PRO_5030961780" evidence="1">
    <location>
        <begin position="22"/>
        <end position="294"/>
    </location>
</feature>
<name>A0A7Y0DYB1_9PROT</name>
<evidence type="ECO:0000313" key="3">
    <source>
        <dbReference type="Proteomes" id="UP000539372"/>
    </source>
</evidence>
<dbReference type="PANTHER" id="PTHR35841:SF1">
    <property type="entry name" value="PHOSPHONATES-BINDING PERIPLASMIC PROTEIN"/>
    <property type="match status" value="1"/>
</dbReference>
<keyword evidence="1" id="KW-0732">Signal</keyword>
<proteinExistence type="predicted"/>
<dbReference type="Gene3D" id="3.40.190.10">
    <property type="entry name" value="Periplasmic binding protein-like II"/>
    <property type="match status" value="2"/>
</dbReference>
<dbReference type="Proteomes" id="UP000539372">
    <property type="component" value="Unassembled WGS sequence"/>
</dbReference>